<comment type="catalytic activity">
    <reaction evidence="7">
        <text>Endonucleolytic cleavage of RNA, removing 5'-extranucleotides from tRNA precursor.</text>
        <dbReference type="EC" id="3.1.26.5"/>
    </reaction>
</comment>
<dbReference type="GO" id="GO:0000049">
    <property type="term" value="F:tRNA binding"/>
    <property type="evidence" value="ECO:0007669"/>
    <property type="project" value="UniProtKB-UniRule"/>
</dbReference>
<dbReference type="FunFam" id="3.30.230.10:FF:000021">
    <property type="entry name" value="Ribonuclease P protein component"/>
    <property type="match status" value="1"/>
</dbReference>
<dbReference type="Pfam" id="PF00825">
    <property type="entry name" value="Ribonuclease_P"/>
    <property type="match status" value="1"/>
</dbReference>
<dbReference type="PROSITE" id="PS00648">
    <property type="entry name" value="RIBONUCLEASE_P"/>
    <property type="match status" value="1"/>
</dbReference>
<organism evidence="9 10">
    <name type="scientific">Streptococcus sobrinus W1703</name>
    <dbReference type="NCBI Taxonomy" id="1227275"/>
    <lineage>
        <taxon>Bacteria</taxon>
        <taxon>Bacillati</taxon>
        <taxon>Bacillota</taxon>
        <taxon>Bacilli</taxon>
        <taxon>Lactobacillales</taxon>
        <taxon>Streptococcaceae</taxon>
        <taxon>Streptococcus</taxon>
    </lineage>
</organism>
<dbReference type="PANTHER" id="PTHR33992">
    <property type="entry name" value="RIBONUCLEASE P PROTEIN COMPONENT"/>
    <property type="match status" value="1"/>
</dbReference>
<dbReference type="InterPro" id="IPR020568">
    <property type="entry name" value="Ribosomal_Su5_D2-typ_SF"/>
</dbReference>
<keyword evidence="5 7" id="KW-0378">Hydrolase</keyword>
<dbReference type="NCBIfam" id="TIGR00188">
    <property type="entry name" value="rnpA"/>
    <property type="match status" value="1"/>
</dbReference>
<keyword evidence="4 7" id="KW-0255">Endonuclease</keyword>
<dbReference type="GO" id="GO:0001682">
    <property type="term" value="P:tRNA 5'-leader removal"/>
    <property type="evidence" value="ECO:0007669"/>
    <property type="project" value="UniProtKB-UniRule"/>
</dbReference>
<dbReference type="SUPFAM" id="SSF54211">
    <property type="entry name" value="Ribosomal protein S5 domain 2-like"/>
    <property type="match status" value="1"/>
</dbReference>
<dbReference type="Gene3D" id="3.30.230.10">
    <property type="match status" value="1"/>
</dbReference>
<dbReference type="InterPro" id="IPR000100">
    <property type="entry name" value="RNase_P"/>
</dbReference>
<comment type="subunit">
    <text evidence="7">Consists of a catalytic RNA component (M1 or rnpB) and a protein subunit.</text>
</comment>
<evidence type="ECO:0000256" key="1">
    <source>
        <dbReference type="ARBA" id="ARBA00002663"/>
    </source>
</evidence>
<comment type="function">
    <text evidence="1 7">RNaseP catalyzes the removal of the 5'-leader sequence from pre-tRNA to produce the mature 5'-terminus. It can also cleave other RNA substrates such as 4.5S RNA. The protein component plays an auxiliary but essential role in vivo by binding to the 5'-leader sequence and broadening the substrate specificity of the ribozyme.</text>
</comment>
<dbReference type="GO" id="GO:0030677">
    <property type="term" value="C:ribonuclease P complex"/>
    <property type="evidence" value="ECO:0007669"/>
    <property type="project" value="TreeGrafter"/>
</dbReference>
<reference evidence="9 10" key="1">
    <citation type="submission" date="2013-06" db="EMBL/GenBank/DDBJ databases">
        <authorList>
            <person name="Weinstock G."/>
            <person name="Sodergren E."/>
            <person name="Lobos E.A."/>
            <person name="Fulton L."/>
            <person name="Fulton R."/>
            <person name="Courtney L."/>
            <person name="Fronick C."/>
            <person name="O'Laughlin M."/>
            <person name="Godfrey J."/>
            <person name="Wilson R.M."/>
            <person name="Miner T."/>
            <person name="Farmer C."/>
            <person name="Delehaunty K."/>
            <person name="Cordes M."/>
            <person name="Minx P."/>
            <person name="Tomlinson C."/>
            <person name="Chen J."/>
            <person name="Wollam A."/>
            <person name="Pepin K.H."/>
            <person name="Bhonagiri V."/>
            <person name="Zhang X."/>
            <person name="Warren W."/>
            <person name="Mitreva M."/>
            <person name="Mardis E.R."/>
            <person name="Wilson R.K."/>
        </authorList>
    </citation>
    <scope>NUCLEOTIDE SEQUENCE [LARGE SCALE GENOMIC DNA]</scope>
    <source>
        <strain evidence="9 10">W1703</strain>
    </source>
</reference>
<keyword evidence="2 7" id="KW-0819">tRNA processing</keyword>
<gene>
    <name evidence="7" type="primary">rnpA</name>
    <name evidence="9" type="ORF">HMPREF1557_02109</name>
</gene>
<dbReference type="HOGENOM" id="CLU_117179_9_1_9"/>
<dbReference type="EMBL" id="AWVA01000122">
    <property type="protein sequence ID" value="ERJ73812.1"/>
    <property type="molecule type" value="Genomic_DNA"/>
</dbReference>
<dbReference type="InterPro" id="IPR014721">
    <property type="entry name" value="Ribsml_uS5_D2-typ_fold_subgr"/>
</dbReference>
<dbReference type="AlphaFoldDB" id="U2J179"/>
<dbReference type="GO" id="GO:0004526">
    <property type="term" value="F:ribonuclease P activity"/>
    <property type="evidence" value="ECO:0007669"/>
    <property type="project" value="UniProtKB-UniRule"/>
</dbReference>
<accession>U2J179</accession>
<evidence type="ECO:0000256" key="3">
    <source>
        <dbReference type="ARBA" id="ARBA00022722"/>
    </source>
</evidence>
<evidence type="ECO:0000256" key="4">
    <source>
        <dbReference type="ARBA" id="ARBA00022759"/>
    </source>
</evidence>
<evidence type="ECO:0000256" key="2">
    <source>
        <dbReference type="ARBA" id="ARBA00022694"/>
    </source>
</evidence>
<dbReference type="PANTHER" id="PTHR33992:SF1">
    <property type="entry name" value="RIBONUCLEASE P PROTEIN COMPONENT"/>
    <property type="match status" value="1"/>
</dbReference>
<comment type="similarity">
    <text evidence="7">Belongs to the RnpA family.</text>
</comment>
<name>U2J179_9STRE</name>
<dbReference type="InterPro" id="IPR020539">
    <property type="entry name" value="RNase_P_CS"/>
</dbReference>
<dbReference type="Proteomes" id="UP000016617">
    <property type="component" value="Unassembled WGS sequence"/>
</dbReference>
<dbReference type="PATRIC" id="fig|1227275.3.peg.1899"/>
<evidence type="ECO:0000256" key="7">
    <source>
        <dbReference type="HAMAP-Rule" id="MF_00227"/>
    </source>
</evidence>
<evidence type="ECO:0000313" key="10">
    <source>
        <dbReference type="Proteomes" id="UP000016617"/>
    </source>
</evidence>
<evidence type="ECO:0000256" key="8">
    <source>
        <dbReference type="NCBIfam" id="TIGR00188"/>
    </source>
</evidence>
<sequence length="131" mass="15341">MGFLVFYDIIRDNLEDLETELKKTYRVKRNQDFQAIFGQGKSVANRKFVVYSLEKTQGHFRVGLSVSKKLGNAVVRNRIKRKLRHVLMEFSPFLTTHDFVVIARRGVEELNYHEVKQNLKHVLSLAGLYQD</sequence>
<evidence type="ECO:0000256" key="6">
    <source>
        <dbReference type="ARBA" id="ARBA00022884"/>
    </source>
</evidence>
<keyword evidence="6 7" id="KW-0694">RNA-binding</keyword>
<evidence type="ECO:0000256" key="5">
    <source>
        <dbReference type="ARBA" id="ARBA00022801"/>
    </source>
</evidence>
<dbReference type="EC" id="3.1.26.5" evidence="7 8"/>
<dbReference type="GO" id="GO:0042781">
    <property type="term" value="F:3'-tRNA processing endoribonuclease activity"/>
    <property type="evidence" value="ECO:0007669"/>
    <property type="project" value="TreeGrafter"/>
</dbReference>
<protein>
    <recommendedName>
        <fullName evidence="7 8">Ribonuclease P protein component</fullName>
        <shortName evidence="7">RNase P protein</shortName>
        <shortName evidence="7">RNaseP protein</shortName>
        <ecNumber evidence="7 8">3.1.26.5</ecNumber>
    </recommendedName>
    <alternativeName>
        <fullName evidence="7">Protein C5</fullName>
    </alternativeName>
</protein>
<evidence type="ECO:0000313" key="9">
    <source>
        <dbReference type="EMBL" id="ERJ73812.1"/>
    </source>
</evidence>
<keyword evidence="3 7" id="KW-0540">Nuclease</keyword>
<proteinExistence type="inferred from homology"/>
<dbReference type="HAMAP" id="MF_00227">
    <property type="entry name" value="RNase_P"/>
    <property type="match status" value="1"/>
</dbReference>
<comment type="caution">
    <text evidence="9">The sequence shown here is derived from an EMBL/GenBank/DDBJ whole genome shotgun (WGS) entry which is preliminary data.</text>
</comment>